<evidence type="ECO:0000259" key="1">
    <source>
        <dbReference type="Pfam" id="PF00668"/>
    </source>
</evidence>
<comment type="caution">
    <text evidence="2">The sequence shown here is derived from an EMBL/GenBank/DDBJ whole genome shotgun (WGS) entry which is preliminary data.</text>
</comment>
<dbReference type="GO" id="GO:0008610">
    <property type="term" value="P:lipid biosynthetic process"/>
    <property type="evidence" value="ECO:0007669"/>
    <property type="project" value="UniProtKB-ARBA"/>
</dbReference>
<dbReference type="Gene3D" id="3.30.559.10">
    <property type="entry name" value="Chloramphenicol acetyltransferase-like domain"/>
    <property type="match status" value="1"/>
</dbReference>
<dbReference type="GO" id="GO:0044550">
    <property type="term" value="P:secondary metabolite biosynthetic process"/>
    <property type="evidence" value="ECO:0007669"/>
    <property type="project" value="TreeGrafter"/>
</dbReference>
<keyword evidence="3" id="KW-1185">Reference proteome</keyword>
<organism evidence="2 3">
    <name type="scientific">Sphaerisporangium rufum</name>
    <dbReference type="NCBI Taxonomy" id="1381558"/>
    <lineage>
        <taxon>Bacteria</taxon>
        <taxon>Bacillati</taxon>
        <taxon>Actinomycetota</taxon>
        <taxon>Actinomycetes</taxon>
        <taxon>Streptosporangiales</taxon>
        <taxon>Streptosporangiaceae</taxon>
        <taxon>Sphaerisporangium</taxon>
    </lineage>
</organism>
<reference evidence="2" key="1">
    <citation type="submission" date="2021-01" db="EMBL/GenBank/DDBJ databases">
        <title>Whole genome shotgun sequence of Sphaerisporangium rufum NBRC 109079.</title>
        <authorList>
            <person name="Komaki H."/>
            <person name="Tamura T."/>
        </authorList>
    </citation>
    <scope>NUCLEOTIDE SEQUENCE</scope>
    <source>
        <strain evidence="2">NBRC 109079</strain>
    </source>
</reference>
<dbReference type="EMBL" id="BOOU01000049">
    <property type="protein sequence ID" value="GII78509.1"/>
    <property type="molecule type" value="Genomic_DNA"/>
</dbReference>
<accession>A0A919V083</accession>
<gene>
    <name evidence="2" type="ORF">Sru01_34910</name>
</gene>
<proteinExistence type="predicted"/>
<feature type="domain" description="Condensation" evidence="1">
    <location>
        <begin position="101"/>
        <end position="376"/>
    </location>
</feature>
<protein>
    <recommendedName>
        <fullName evidence="1">Condensation domain-containing protein</fullName>
    </recommendedName>
</protein>
<dbReference type="SUPFAM" id="SSF52777">
    <property type="entry name" value="CoA-dependent acyltransferases"/>
    <property type="match status" value="2"/>
</dbReference>
<dbReference type="PANTHER" id="PTHR45527">
    <property type="entry name" value="NONRIBOSOMAL PEPTIDE SYNTHETASE"/>
    <property type="match status" value="1"/>
</dbReference>
<dbReference type="Gene3D" id="3.30.559.30">
    <property type="entry name" value="Nonribosomal peptide synthetase, condensation domain"/>
    <property type="match status" value="1"/>
</dbReference>
<evidence type="ECO:0000313" key="2">
    <source>
        <dbReference type="EMBL" id="GII78509.1"/>
    </source>
</evidence>
<dbReference type="AlphaFoldDB" id="A0A919V083"/>
<name>A0A919V083_9ACTN</name>
<dbReference type="Proteomes" id="UP000655287">
    <property type="component" value="Unassembled WGS sequence"/>
</dbReference>
<dbReference type="GO" id="GO:0003824">
    <property type="term" value="F:catalytic activity"/>
    <property type="evidence" value="ECO:0007669"/>
    <property type="project" value="InterPro"/>
</dbReference>
<dbReference type="InterPro" id="IPR023213">
    <property type="entry name" value="CAT-like_dom_sf"/>
</dbReference>
<dbReference type="PANTHER" id="PTHR45527:SF1">
    <property type="entry name" value="FATTY ACID SYNTHASE"/>
    <property type="match status" value="1"/>
</dbReference>
<sequence length="499" mass="53459">MTAPVLGPAVSAGTFPGAPADTTGEASRRARSVAVASPQAVSAPAGGAVAAVEFAGERGGVAPLAWGQRSIWLAICRTMPDDHYFNFGRVVPLPAHPAQDVLAALAALVARHESLRTRLRAVDGDVCQEVARSGTLAVEIVAAARADAGRVAREMMDRLAGPAFDYHAEWPLRAGLVTCEGQVRYAVLVFCHLAADGLGADVAVRDLRALLRRGSAGDPVPRQPLDLAAEQAGPAGRRLSAAAIAYWEREYRRVPPTMFQAPAGPPREPRFWRAAMVSPALDTAVEVLSGRYRVSGTTVLLAGAAAMVGQAAAQRTCVMLPVVNNRFHVRDRDLVTPLAQDGLFVLDLGAETFEELLRAAWAASLRAYKHTRFDPLELRRAIEAIGAERGVEVHPYCCFNDQRLVERPRIAKVEHDPAATRAAVERTRITWPVRIDRLNCRFCLHVTDEPDGLGVSLTADTAFLPPAAMEGYLRGLERLLVEAACRGVVLADLPALTAG</sequence>
<dbReference type="GO" id="GO:0005737">
    <property type="term" value="C:cytoplasm"/>
    <property type="evidence" value="ECO:0007669"/>
    <property type="project" value="TreeGrafter"/>
</dbReference>
<evidence type="ECO:0000313" key="3">
    <source>
        <dbReference type="Proteomes" id="UP000655287"/>
    </source>
</evidence>
<dbReference type="Pfam" id="PF00668">
    <property type="entry name" value="Condensation"/>
    <property type="match status" value="1"/>
</dbReference>
<dbReference type="InterPro" id="IPR001242">
    <property type="entry name" value="Condensation_dom"/>
</dbReference>
<dbReference type="GO" id="GO:0043041">
    <property type="term" value="P:amino acid activation for nonribosomal peptide biosynthetic process"/>
    <property type="evidence" value="ECO:0007669"/>
    <property type="project" value="TreeGrafter"/>
</dbReference>
<dbReference type="GO" id="GO:0031177">
    <property type="term" value="F:phosphopantetheine binding"/>
    <property type="evidence" value="ECO:0007669"/>
    <property type="project" value="TreeGrafter"/>
</dbReference>